<name>A0ABT8A6J6_9PROT</name>
<accession>A0ABT8A6J6</accession>
<sequence>MFWGLTLAAMPLGEAYAQIGAASDTARGVTVQSRARPDYDPLGVRLGGYRLDGAVEIAPGWDSNLFGRKNNVVSDGFVDERANVDLRTDWTTHALGASVTSDNRQYFSRSALNYNDWTIGGFGKYDFNATTNVTAQYRHYREHLDVYNFDVQRAGITQPVPYNSDEVAVLGQTAFNRLGLQALGVYRSFQFEDATVGGVQNQLSAQSFNTVIGSLGGSYSLAPGRAVNAVFRVQDISYSDALTRGRDSFTWEALGGFQYDFDGVWQARVAVGWRQREYRAANIKTLQGPAVEAVLTWAPTQLTTLRFNVNRTIEESIRADAVSFQRTQAGIGVDHEYLRNIILGADLRADRREYESPNQQVTDALATVSARYLLNRNMQLIGTYTYVRRIETSAGLDEYSRNLVQLRLRFAL</sequence>
<dbReference type="RefSeq" id="WP_290317057.1">
    <property type="nucleotide sequence ID" value="NZ_JAUFPN010000142.1"/>
</dbReference>
<keyword evidence="2" id="KW-1185">Reference proteome</keyword>
<proteinExistence type="predicted"/>
<dbReference type="SUPFAM" id="SSF56935">
    <property type="entry name" value="Porins"/>
    <property type="match status" value="1"/>
</dbReference>
<protein>
    <submittedName>
        <fullName evidence="1">Outer membrane beta-barrel protein</fullName>
    </submittedName>
</protein>
<evidence type="ECO:0000313" key="2">
    <source>
        <dbReference type="Proteomes" id="UP001529369"/>
    </source>
</evidence>
<dbReference type="InterPro" id="IPR018759">
    <property type="entry name" value="BBP2_2"/>
</dbReference>
<dbReference type="Pfam" id="PF10082">
    <property type="entry name" value="BBP2_2"/>
    <property type="match status" value="1"/>
</dbReference>
<dbReference type="EMBL" id="JAUFPN010000142">
    <property type="protein sequence ID" value="MDN3565241.1"/>
    <property type="molecule type" value="Genomic_DNA"/>
</dbReference>
<reference evidence="2" key="1">
    <citation type="journal article" date="2019" name="Int. J. Syst. Evol. Microbiol.">
        <title>The Global Catalogue of Microorganisms (GCM) 10K type strain sequencing project: providing services to taxonomists for standard genome sequencing and annotation.</title>
        <authorList>
            <consortium name="The Broad Institute Genomics Platform"/>
            <consortium name="The Broad Institute Genome Sequencing Center for Infectious Disease"/>
            <person name="Wu L."/>
            <person name="Ma J."/>
        </authorList>
    </citation>
    <scope>NUCLEOTIDE SEQUENCE [LARGE SCALE GENOMIC DNA]</scope>
    <source>
        <strain evidence="2">CECT 7131</strain>
    </source>
</reference>
<dbReference type="Proteomes" id="UP001529369">
    <property type="component" value="Unassembled WGS sequence"/>
</dbReference>
<comment type="caution">
    <text evidence="1">The sequence shown here is derived from an EMBL/GenBank/DDBJ whole genome shotgun (WGS) entry which is preliminary data.</text>
</comment>
<organism evidence="1 2">
    <name type="scientific">Paeniroseomonas aquatica</name>
    <dbReference type="NCBI Taxonomy" id="373043"/>
    <lineage>
        <taxon>Bacteria</taxon>
        <taxon>Pseudomonadati</taxon>
        <taxon>Pseudomonadota</taxon>
        <taxon>Alphaproteobacteria</taxon>
        <taxon>Acetobacterales</taxon>
        <taxon>Acetobacteraceae</taxon>
        <taxon>Paeniroseomonas</taxon>
    </lineage>
</organism>
<gene>
    <name evidence="1" type="ORF">QWZ14_12795</name>
</gene>
<evidence type="ECO:0000313" key="1">
    <source>
        <dbReference type="EMBL" id="MDN3565241.1"/>
    </source>
</evidence>